<feature type="domain" description="TNase-like" evidence="1">
    <location>
        <begin position="84"/>
        <end position="204"/>
    </location>
</feature>
<dbReference type="InterPro" id="IPR016071">
    <property type="entry name" value="Staphylococal_nuclease_OB-fold"/>
</dbReference>
<dbReference type="Gene3D" id="2.40.50.90">
    <property type="match status" value="1"/>
</dbReference>
<dbReference type="SMART" id="SM00318">
    <property type="entry name" value="SNc"/>
    <property type="match status" value="1"/>
</dbReference>
<protein>
    <submittedName>
        <fullName evidence="2">Thermonuclease family protein</fullName>
    </submittedName>
</protein>
<dbReference type="SUPFAM" id="SSF50199">
    <property type="entry name" value="Staphylococcal nuclease"/>
    <property type="match status" value="1"/>
</dbReference>
<accession>A0A4U0YRN6</accession>
<evidence type="ECO:0000259" key="1">
    <source>
        <dbReference type="PROSITE" id="PS50830"/>
    </source>
</evidence>
<name>A0A4U0YRN6_9GAMM</name>
<dbReference type="InterPro" id="IPR035437">
    <property type="entry name" value="SNase_OB-fold_sf"/>
</dbReference>
<organism evidence="2 3">
    <name type="scientific">Halopseudomonas bauzanensis</name>
    <dbReference type="NCBI Taxonomy" id="653930"/>
    <lineage>
        <taxon>Bacteria</taxon>
        <taxon>Pseudomonadati</taxon>
        <taxon>Pseudomonadota</taxon>
        <taxon>Gammaproteobacteria</taxon>
        <taxon>Pseudomonadales</taxon>
        <taxon>Pseudomonadaceae</taxon>
        <taxon>Halopseudomonas</taxon>
    </lineage>
</organism>
<dbReference type="Proteomes" id="UP000305198">
    <property type="component" value="Unassembled WGS sequence"/>
</dbReference>
<dbReference type="AlphaFoldDB" id="A0A4U0YRN6"/>
<reference evidence="2 3" key="1">
    <citation type="submission" date="2019-04" db="EMBL/GenBank/DDBJ databases">
        <title>Crypto-aerobic microbial life in anoxic (sulfidic) marine sediments.</title>
        <authorList>
            <person name="Bhattacharya S."/>
            <person name="Roy C."/>
            <person name="Mondal N."/>
            <person name="Sarkar J."/>
            <person name="Mandal S."/>
            <person name="Rameez M.J."/>
            <person name="Ghosh W."/>
        </authorList>
    </citation>
    <scope>NUCLEOTIDE SEQUENCE [LARGE SCALE GENOMIC DNA]</scope>
    <source>
        <strain evidence="2 3">SBBB</strain>
    </source>
</reference>
<evidence type="ECO:0000313" key="3">
    <source>
        <dbReference type="Proteomes" id="UP000305198"/>
    </source>
</evidence>
<sequence>MPPVLHRQAEGSGYRRPYRALQSAFRCCFQQEIRSTGHSVVMSDSKKALRWGAFFIAWLAVVPALAGTCGSSPDIGEPVVSRYVIDGDTLELVDGRRVRLIGINAPEIGRRGNASEPYARRARTELERLVEKAGLRLLVGEDAQDDYGRTLGHLFDIQGANIEAQLLRSGMGFAIGIPPNLALLDCHLRQESLAREAELGVWRQAPIIQAAEVRQGGFQLVRGRVLSIERAGRYLWLELDGPLVLRIAADQQGFGQLDSWRGRSLEVRGWVVDRGTRRRDHKRFMLPLREPKMANFD</sequence>
<dbReference type="EMBL" id="SWAV01000001">
    <property type="protein sequence ID" value="TKA92614.1"/>
    <property type="molecule type" value="Genomic_DNA"/>
</dbReference>
<gene>
    <name evidence="2" type="ORF">FA869_00010</name>
</gene>
<dbReference type="Pfam" id="PF00565">
    <property type="entry name" value="SNase"/>
    <property type="match status" value="1"/>
</dbReference>
<evidence type="ECO:0000313" key="2">
    <source>
        <dbReference type="EMBL" id="TKA92614.1"/>
    </source>
</evidence>
<comment type="caution">
    <text evidence="2">The sequence shown here is derived from an EMBL/GenBank/DDBJ whole genome shotgun (WGS) entry which is preliminary data.</text>
</comment>
<dbReference type="PROSITE" id="PS50830">
    <property type="entry name" value="TNASE_3"/>
    <property type="match status" value="1"/>
</dbReference>
<proteinExistence type="predicted"/>